<keyword evidence="11" id="KW-1185">Reference proteome</keyword>
<accession>G8JN05</accession>
<reference evidence="11" key="1">
    <citation type="journal article" date="2012" name="G3 (Bethesda)">
        <title>Pichia sorbitophila, an interspecies yeast hybrid reveals early steps of genome resolution following polyploidization.</title>
        <authorList>
            <person name="Leh Louis V."/>
            <person name="Despons L."/>
            <person name="Friedrich A."/>
            <person name="Martin T."/>
            <person name="Durrens P."/>
            <person name="Casaregola S."/>
            <person name="Neuveglise C."/>
            <person name="Fairhead C."/>
            <person name="Marck C."/>
            <person name="Cruz J.A."/>
            <person name="Straub M.L."/>
            <person name="Kugler V."/>
            <person name="Sacerdot C."/>
            <person name="Uzunov Z."/>
            <person name="Thierry A."/>
            <person name="Weiss S."/>
            <person name="Bleykasten C."/>
            <person name="De Montigny J."/>
            <person name="Jacques N."/>
            <person name="Jung P."/>
            <person name="Lemaire M."/>
            <person name="Mallet S."/>
            <person name="Morel G."/>
            <person name="Richard G.F."/>
            <person name="Sarkar A."/>
            <person name="Savel G."/>
            <person name="Schacherer J."/>
            <person name="Seret M.L."/>
            <person name="Talla E."/>
            <person name="Samson G."/>
            <person name="Jubin C."/>
            <person name="Poulain J."/>
            <person name="Vacherie B."/>
            <person name="Barbe V."/>
            <person name="Pelletier E."/>
            <person name="Sherman D.J."/>
            <person name="Westhof E."/>
            <person name="Weissenbach J."/>
            <person name="Baret P.V."/>
            <person name="Wincker P."/>
            <person name="Gaillardin C."/>
            <person name="Dujon B."/>
            <person name="Souciet J.L."/>
        </authorList>
    </citation>
    <scope>NUCLEOTIDE SEQUENCE [LARGE SCALE GENOMIC DNA]</scope>
    <source>
        <strain evidence="11">CBS 270.75 / DBVPG 7215 / KCTC 17166 / NRRL Y-17582</strain>
    </source>
</reference>
<dbReference type="Pfam" id="PF00005">
    <property type="entry name" value="ABC_tran"/>
    <property type="match status" value="1"/>
</dbReference>
<keyword evidence="3 8" id="KW-0812">Transmembrane</keyword>
<feature type="transmembrane region" description="Helical" evidence="8">
    <location>
        <begin position="357"/>
        <end position="378"/>
    </location>
</feature>
<gene>
    <name evidence="10" type="ordered locus">Ecym_1222</name>
</gene>
<evidence type="ECO:0000256" key="5">
    <source>
        <dbReference type="ARBA" id="ARBA00022840"/>
    </source>
</evidence>
<dbReference type="GO" id="GO:0140359">
    <property type="term" value="F:ABC-type transporter activity"/>
    <property type="evidence" value="ECO:0007669"/>
    <property type="project" value="InterPro"/>
</dbReference>
<feature type="transmembrane region" description="Helical" evidence="8">
    <location>
        <begin position="1063"/>
        <end position="1081"/>
    </location>
</feature>
<dbReference type="InterPro" id="IPR010929">
    <property type="entry name" value="PDR_CDR_ABC"/>
</dbReference>
<evidence type="ECO:0000256" key="6">
    <source>
        <dbReference type="ARBA" id="ARBA00022989"/>
    </source>
</evidence>
<dbReference type="STRING" id="931890.G8JN05"/>
<feature type="transmembrane region" description="Helical" evidence="8">
    <location>
        <begin position="1102"/>
        <end position="1127"/>
    </location>
</feature>
<dbReference type="EMBL" id="CP002497">
    <property type="protein sequence ID" value="AET37469.1"/>
    <property type="molecule type" value="Genomic_DNA"/>
</dbReference>
<feature type="transmembrane region" description="Helical" evidence="8">
    <location>
        <begin position="498"/>
        <end position="519"/>
    </location>
</feature>
<feature type="transmembrane region" description="Helical" evidence="8">
    <location>
        <begin position="435"/>
        <end position="460"/>
    </location>
</feature>
<feature type="transmembrane region" description="Helical" evidence="8">
    <location>
        <begin position="1147"/>
        <end position="1169"/>
    </location>
</feature>
<protein>
    <recommendedName>
        <fullName evidence="9">ABC transporter domain-containing protein</fullName>
    </recommendedName>
</protein>
<dbReference type="Proteomes" id="UP000006790">
    <property type="component" value="Chromosome 1"/>
</dbReference>
<evidence type="ECO:0000256" key="2">
    <source>
        <dbReference type="ARBA" id="ARBA00022448"/>
    </source>
</evidence>
<feature type="transmembrane region" description="Helical" evidence="8">
    <location>
        <begin position="393"/>
        <end position="414"/>
    </location>
</feature>
<dbReference type="GO" id="GO:0016020">
    <property type="term" value="C:membrane"/>
    <property type="evidence" value="ECO:0007669"/>
    <property type="project" value="UniProtKB-SubCell"/>
</dbReference>
<proteinExistence type="predicted"/>
<dbReference type="GO" id="GO:0005524">
    <property type="term" value="F:ATP binding"/>
    <property type="evidence" value="ECO:0007669"/>
    <property type="project" value="UniProtKB-KW"/>
</dbReference>
<dbReference type="InParanoid" id="G8JN05"/>
<feature type="transmembrane region" description="Helical" evidence="8">
    <location>
        <begin position="466"/>
        <end position="486"/>
    </location>
</feature>
<dbReference type="OMA" id="QAIFCTI"/>
<comment type="subcellular location">
    <subcellularLocation>
        <location evidence="1">Membrane</location>
        <topology evidence="1">Multi-pass membrane protein</topology>
    </subcellularLocation>
</comment>
<dbReference type="HOGENOM" id="CLU_000604_35_0_1"/>
<dbReference type="eggNOG" id="KOG0065">
    <property type="taxonomic scope" value="Eukaryota"/>
</dbReference>
<dbReference type="FunCoup" id="G8JN05">
    <property type="interactions" value="246"/>
</dbReference>
<feature type="transmembrane region" description="Helical" evidence="8">
    <location>
        <begin position="1030"/>
        <end position="1051"/>
    </location>
</feature>
<keyword evidence="6 8" id="KW-1133">Transmembrane helix</keyword>
<dbReference type="PROSITE" id="PS50893">
    <property type="entry name" value="ABC_TRANSPORTER_2"/>
    <property type="match status" value="1"/>
</dbReference>
<feature type="transmembrane region" description="Helical" evidence="8">
    <location>
        <begin position="1181"/>
        <end position="1203"/>
    </location>
</feature>
<keyword evidence="5" id="KW-0067">ATP-binding</keyword>
<evidence type="ECO:0000313" key="10">
    <source>
        <dbReference type="EMBL" id="AET37469.1"/>
    </source>
</evidence>
<keyword evidence="4" id="KW-0547">Nucleotide-binding</keyword>
<dbReference type="InterPro" id="IPR013525">
    <property type="entry name" value="ABC2_TM"/>
</dbReference>
<name>G8JN05_ERECY</name>
<keyword evidence="2" id="KW-0813">Transport</keyword>
<evidence type="ECO:0000259" key="9">
    <source>
        <dbReference type="PROSITE" id="PS50893"/>
    </source>
</evidence>
<dbReference type="GO" id="GO:0016887">
    <property type="term" value="F:ATP hydrolysis activity"/>
    <property type="evidence" value="ECO:0007669"/>
    <property type="project" value="InterPro"/>
</dbReference>
<dbReference type="GeneID" id="11471369"/>
<dbReference type="OrthoDB" id="66620at2759"/>
<dbReference type="InterPro" id="IPR027417">
    <property type="entry name" value="P-loop_NTPase"/>
</dbReference>
<evidence type="ECO:0000256" key="3">
    <source>
        <dbReference type="ARBA" id="ARBA00022692"/>
    </source>
</evidence>
<evidence type="ECO:0000256" key="1">
    <source>
        <dbReference type="ARBA" id="ARBA00004141"/>
    </source>
</evidence>
<dbReference type="Pfam" id="PF06422">
    <property type="entry name" value="PDR_CDR"/>
    <property type="match status" value="2"/>
</dbReference>
<feature type="transmembrane region" description="Helical" evidence="8">
    <location>
        <begin position="610"/>
        <end position="631"/>
    </location>
</feature>
<evidence type="ECO:0000313" key="11">
    <source>
        <dbReference type="Proteomes" id="UP000006790"/>
    </source>
</evidence>
<feature type="transmembrane region" description="Helical" evidence="8">
    <location>
        <begin position="1293"/>
        <end position="1318"/>
    </location>
</feature>
<sequence length="1354" mass="152893">MALDSLSEQFNPIRDLCLTAKDSTICGGKRDAEYQGATAIHNITFRAEGGQVILLVGEKASQVLRRLEVGNSEVMVRPAESLRVNEYSYQDFAIRYPQQIIYDNGRDLHFEHLTVQQTVDFVVDCKFRCSRQAKLSIRDTLLSDFKLSHTRSALVGSEGCVAAGRGSGGISTTDRRKLSMIEAFLSRGSLYFWNDSTRGLDSSGALDFVQCLKRMARVTQTINLVNSTQAGEQFFREFDKILVIVGEYQVFYGSLDDCLEFFQSLKFYRDPNILPGEYVSAVAHGLLRSPLVNSDVDLHRYWVSSAYYKELCESIVDVEQKCNGVEHAASSHSPVSMVNVTKYCFVRAYRRTIANRFCTAMRLAVVLIQSLMFGLLFYDTPRNAIGSYSRSSLIFVTLVFFTVFCLADIPVSFAKRPVVAKQTKLHLYRPWMEHISSTFCILSFNWGLISLFSMVVYFLAHFQYDFQRFYTFFSTLLLTNFSMYFVFQTVAYVSPALWIARVANGIIVLVAVTHASYVIPLPSIGPLFKWIAYLNPLRYAMETMLSNELVNLVLDCEGNEIPRGPEYDQLDMSEKVCAWSGAKLGHAFVRGHEYLEEALSYSYTNTKRNYSILLGVVAWFAMTSLLSCEYITPIYAKHRFEDYYTRFKGRNSFLTVIISDQKAKAEQREDEVPDVSDEISSDSDCGSTIDERFIKSDILSHSISNSSSMQDVVLGRETPLVSWKKLTYAINGSHLINGVSGYFRPGLTAIIGESGSGKTTLLNILGGRIVRGLVTGEVLVNGKLISDKHTFRHNNAYVYQRDIHLGLLTVGETLEFSSSLRGDGDYTYVKKISKLLKLSRGRLVKDLSPAERKLLSIGIELSTKPSLALLLDEPFSGLDPPEAASVMGVLRTLAKNGFAIICTLHQPSKYLFDSFENVVILNNSGECVYFGYSRDAIGYFGKVADMLCEGDENPADLILDAVEHTHGTIDWAKLWAQSSEKVLVEEARRFLETHAAKISYIQNPVVKRSLPMQLLLVTKRQFLLISRDNGYLFLKVAFGGIIGSFIGLTYWKQDGTIASMQNILFAVFTSLCVWYPFARHIHVKALETKELYLAREMKANTFFWPVMIVAQFIVELPATLLSAVIFYLTFYFSLRSGALTSSANVMYLLNFLLFGLYQLTFGLLVAFSCTDLQTSGLFSGISLSLMSCFCGVIQPFAIIPVFWKLIYRVSPYTYFMDSLVSLLLHNRNVECHLYEMTPALPTVGQTCREFLSPHIALHGGYLVNPDSDVLCNYCMYSKGDDFLAKFNMSYSHLWRNMIICVLFICFNIIATFGAFYLFSILKAWKPFQESLQRALDFATLRTTIRRTIRRVAMC</sequence>
<evidence type="ECO:0000256" key="7">
    <source>
        <dbReference type="ARBA" id="ARBA00023136"/>
    </source>
</evidence>
<evidence type="ECO:0000256" key="4">
    <source>
        <dbReference type="ARBA" id="ARBA00022741"/>
    </source>
</evidence>
<organism evidence="10 11">
    <name type="scientific">Eremothecium cymbalariae (strain CBS 270.75 / DBVPG 7215 / KCTC 17166 / NRRL Y-17582)</name>
    <name type="common">Yeast</name>
    <dbReference type="NCBI Taxonomy" id="931890"/>
    <lineage>
        <taxon>Eukaryota</taxon>
        <taxon>Fungi</taxon>
        <taxon>Dikarya</taxon>
        <taxon>Ascomycota</taxon>
        <taxon>Saccharomycotina</taxon>
        <taxon>Saccharomycetes</taxon>
        <taxon>Saccharomycetales</taxon>
        <taxon>Saccharomycetaceae</taxon>
        <taxon>Eremothecium</taxon>
    </lineage>
</organism>
<dbReference type="SMART" id="SM00382">
    <property type="entry name" value="AAA"/>
    <property type="match status" value="1"/>
</dbReference>
<dbReference type="InterPro" id="IPR003593">
    <property type="entry name" value="AAA+_ATPase"/>
</dbReference>
<dbReference type="InterPro" id="IPR003439">
    <property type="entry name" value="ABC_transporter-like_ATP-bd"/>
</dbReference>
<dbReference type="Gene3D" id="3.40.50.300">
    <property type="entry name" value="P-loop containing nucleotide triphosphate hydrolases"/>
    <property type="match status" value="2"/>
</dbReference>
<dbReference type="KEGG" id="erc:Ecym_1222"/>
<dbReference type="RefSeq" id="XP_003644286.1">
    <property type="nucleotide sequence ID" value="XM_003644238.1"/>
</dbReference>
<dbReference type="PANTHER" id="PTHR19241">
    <property type="entry name" value="ATP-BINDING CASSETTE TRANSPORTER"/>
    <property type="match status" value="1"/>
</dbReference>
<keyword evidence="7 8" id="KW-0472">Membrane</keyword>
<feature type="domain" description="ABC transporter" evidence="9">
    <location>
        <begin position="721"/>
        <end position="949"/>
    </location>
</feature>
<dbReference type="Pfam" id="PF01061">
    <property type="entry name" value="ABC2_membrane"/>
    <property type="match status" value="2"/>
</dbReference>
<evidence type="ECO:0000256" key="8">
    <source>
        <dbReference type="SAM" id="Phobius"/>
    </source>
</evidence>
<dbReference type="SUPFAM" id="SSF52540">
    <property type="entry name" value="P-loop containing nucleoside triphosphate hydrolases"/>
    <property type="match status" value="2"/>
</dbReference>